<keyword evidence="5" id="KW-1185">Reference proteome</keyword>
<gene>
    <name evidence="4" type="ORF">SAMN02982922_4326</name>
</gene>
<dbReference type="SMART" id="SM00267">
    <property type="entry name" value="GGDEF"/>
    <property type="match status" value="1"/>
</dbReference>
<feature type="region of interest" description="Disordered" evidence="1">
    <location>
        <begin position="390"/>
        <end position="410"/>
    </location>
</feature>
<dbReference type="Gene3D" id="3.30.70.270">
    <property type="match status" value="1"/>
</dbReference>
<evidence type="ECO:0000256" key="1">
    <source>
        <dbReference type="SAM" id="MobiDB-lite"/>
    </source>
</evidence>
<dbReference type="InterPro" id="IPR043128">
    <property type="entry name" value="Rev_trsase/Diguanyl_cyclase"/>
</dbReference>
<dbReference type="InterPro" id="IPR029787">
    <property type="entry name" value="Nucleotide_cyclase"/>
</dbReference>
<dbReference type="InterPro" id="IPR052163">
    <property type="entry name" value="DGC-Regulatory_Protein"/>
</dbReference>
<feature type="transmembrane region" description="Helical" evidence="2">
    <location>
        <begin position="82"/>
        <end position="102"/>
    </location>
</feature>
<feature type="domain" description="GGDEF" evidence="3">
    <location>
        <begin position="263"/>
        <end position="396"/>
    </location>
</feature>
<dbReference type="RefSeq" id="WP_085466031.1">
    <property type="nucleotide sequence ID" value="NZ_FXBL01000004.1"/>
</dbReference>
<keyword evidence="2" id="KW-0472">Membrane</keyword>
<keyword evidence="2" id="KW-0812">Transmembrane</keyword>
<feature type="transmembrane region" description="Helical" evidence="2">
    <location>
        <begin position="56"/>
        <end position="76"/>
    </location>
</feature>
<reference evidence="4 5" key="1">
    <citation type="submission" date="2017-04" db="EMBL/GenBank/DDBJ databases">
        <authorList>
            <person name="Afonso C.L."/>
            <person name="Miller P.J."/>
            <person name="Scott M.A."/>
            <person name="Spackman E."/>
            <person name="Goraichik I."/>
            <person name="Dimitrov K.M."/>
            <person name="Suarez D.L."/>
            <person name="Swayne D.E."/>
        </authorList>
    </citation>
    <scope>NUCLEOTIDE SEQUENCE [LARGE SCALE GENOMIC DNA]</scope>
    <source>
        <strain evidence="4 5">B5P</strain>
    </source>
</reference>
<dbReference type="CDD" id="cd01949">
    <property type="entry name" value="GGDEF"/>
    <property type="match status" value="1"/>
</dbReference>
<dbReference type="InterPro" id="IPR000160">
    <property type="entry name" value="GGDEF_dom"/>
</dbReference>
<evidence type="ECO:0000313" key="4">
    <source>
        <dbReference type="EMBL" id="SMH51077.1"/>
    </source>
</evidence>
<keyword evidence="2" id="KW-1133">Transmembrane helix</keyword>
<accession>A0A1X7PJN3</accession>
<dbReference type="PROSITE" id="PS50887">
    <property type="entry name" value="GGDEF"/>
    <property type="match status" value="1"/>
</dbReference>
<proteinExistence type="predicted"/>
<dbReference type="PANTHER" id="PTHR46663">
    <property type="entry name" value="DIGUANYLATE CYCLASE DGCT-RELATED"/>
    <property type="match status" value="1"/>
</dbReference>
<dbReference type="PANTHER" id="PTHR46663:SF4">
    <property type="entry name" value="DIGUANYLATE CYCLASE DGCT-RELATED"/>
    <property type="match status" value="1"/>
</dbReference>
<dbReference type="SUPFAM" id="SSF55073">
    <property type="entry name" value="Nucleotide cyclase"/>
    <property type="match status" value="1"/>
</dbReference>
<feature type="transmembrane region" description="Helical" evidence="2">
    <location>
        <begin position="114"/>
        <end position="136"/>
    </location>
</feature>
<evidence type="ECO:0000259" key="3">
    <source>
        <dbReference type="PROSITE" id="PS50887"/>
    </source>
</evidence>
<evidence type="ECO:0000313" key="5">
    <source>
        <dbReference type="Proteomes" id="UP000193083"/>
    </source>
</evidence>
<feature type="transmembrane region" description="Helical" evidence="2">
    <location>
        <begin position="168"/>
        <end position="185"/>
    </location>
</feature>
<dbReference type="EMBL" id="FXBL01000004">
    <property type="protein sequence ID" value="SMH51077.1"/>
    <property type="molecule type" value="Genomic_DNA"/>
</dbReference>
<dbReference type="OrthoDB" id="9812260at2"/>
<feature type="transmembrane region" description="Helical" evidence="2">
    <location>
        <begin position="191"/>
        <end position="211"/>
    </location>
</feature>
<feature type="transmembrane region" description="Helical" evidence="2">
    <location>
        <begin position="142"/>
        <end position="159"/>
    </location>
</feature>
<dbReference type="Proteomes" id="UP000193083">
    <property type="component" value="Unassembled WGS sequence"/>
</dbReference>
<sequence>MSRLDSAVSQDQRSHAKTSLASGPLGRIFYWLSSSGQPDSDELRGRLIQSIMDRKGALLVGTAVVIATATFAYFMTGAWWPIIWLVTEIVIVAVRLAVISHAERTLGRRREDYVPALLTLGALWTVVFGAGSYACMTSGEPVLAIIASVNTAGAVGAMSSRNAPTPRFASLIMVICCIPFAIASLNAPYPGIGSLAIILPLWVVGMHVIMFQNHDILVRMIRAEKVTRRLAMTDALTGLQNRMALDEKLADMCARLERRIDGDGFSLLYLDLDGFKAVNDRHGHTAGDVLLKAVAERIRHALRPDDHASRNGGDEFSVILPLTGREETAFVAKRLIATISRPFEIGIGDTIQLGVSIGSAYAPDDGLDPAILLASADEALYAAKRAGKGIHREYRPSDDGPPNLDGRARA</sequence>
<dbReference type="Pfam" id="PF00990">
    <property type="entry name" value="GGDEF"/>
    <property type="match status" value="1"/>
</dbReference>
<name>A0A1X7PJN3_9HYPH</name>
<dbReference type="NCBIfam" id="TIGR00254">
    <property type="entry name" value="GGDEF"/>
    <property type="match status" value="1"/>
</dbReference>
<evidence type="ECO:0000256" key="2">
    <source>
        <dbReference type="SAM" id="Phobius"/>
    </source>
</evidence>
<protein>
    <submittedName>
        <fullName evidence="4">Diguanylate cyclase</fullName>
    </submittedName>
</protein>
<organism evidence="4 5">
    <name type="scientific">Mesorhizobium australicum</name>
    <dbReference type="NCBI Taxonomy" id="536018"/>
    <lineage>
        <taxon>Bacteria</taxon>
        <taxon>Pseudomonadati</taxon>
        <taxon>Pseudomonadota</taxon>
        <taxon>Alphaproteobacteria</taxon>
        <taxon>Hyphomicrobiales</taxon>
        <taxon>Phyllobacteriaceae</taxon>
        <taxon>Mesorhizobium</taxon>
    </lineage>
</organism>
<dbReference type="AlphaFoldDB" id="A0A1X7PJN3"/>